<dbReference type="SUPFAM" id="SSF50978">
    <property type="entry name" value="WD40 repeat-like"/>
    <property type="match status" value="1"/>
</dbReference>
<dbReference type="SUPFAM" id="SSF63829">
    <property type="entry name" value="Calcium-dependent phosphotriesterase"/>
    <property type="match status" value="1"/>
</dbReference>
<dbReference type="Pfam" id="PF00400">
    <property type="entry name" value="WD40"/>
    <property type="match status" value="3"/>
</dbReference>
<protein>
    <submittedName>
        <fullName evidence="2">Uncharacterized protein</fullName>
    </submittedName>
</protein>
<sequence length="477" mass="52707">MQQRAQTPCPQADFKVFQVCTLPRIASFSPLHPGTFAFSPDQEWFAWIFDSSDVLIHPWNKHKASPISEYPSDQELLESSELSRITCSEPVQCLAFGHGYSRLLLPSNKRGFITVSVSNLYRCWQQRRISESEADQAEGPEEKITILATGHNTGTIRIWSPADGKLLMVLKDHRDPVSCLAFANDSSLRLITGSKDKTLKGWAVGVDGNMFETLHGHAAAISSVLWSPNNAFLVSCCANKQVLLWHMKKNSRRERIALNGHNHEVTSCTFTPDGSLLLTASRDSTVIAWDPATGTSNFRQSEWDPATGTSNFRQSEWDPATGDQVTQLCHVYPLPGPIYMAGPNGSAVLGVASIGIGMMAATVCQDGYLRIWTLPLGDSPSHSVRLPEQPTGCTIIPGRSQATLAVGFRTGQVNFYKIIAPDPPSLKQLSRKSIRASIAVTEEEDYTDELLTTGHRWLKSLPIPIMLEGFLIYHDWV</sequence>
<dbReference type="OrthoDB" id="17410at2759"/>
<evidence type="ECO:0000256" key="1">
    <source>
        <dbReference type="ARBA" id="ARBA00022786"/>
    </source>
</evidence>
<dbReference type="PROSITE" id="PS50082">
    <property type="entry name" value="WD_REPEATS_2"/>
    <property type="match status" value="3"/>
</dbReference>
<proteinExistence type="predicted"/>
<dbReference type="SMART" id="SM00320">
    <property type="entry name" value="WD40"/>
    <property type="match status" value="5"/>
</dbReference>
<dbReference type="InterPro" id="IPR051983">
    <property type="entry name" value="WSB_SOCS-box_domain"/>
</dbReference>
<dbReference type="PANTHER" id="PTHR15622">
    <property type="entry name" value="WD40 REPEAT PROTEIN"/>
    <property type="match status" value="1"/>
</dbReference>
<dbReference type="InterPro" id="IPR015943">
    <property type="entry name" value="WD40/YVTN_repeat-like_dom_sf"/>
</dbReference>
<gene>
    <name evidence="2" type="ORF">CTOB1V02_LOCUS2658</name>
</gene>
<dbReference type="PANTHER" id="PTHR15622:SF2">
    <property type="entry name" value="U4_U6 SMALL NUCLEAR RIBONUCLEOPROTEIN PRP4"/>
    <property type="match status" value="1"/>
</dbReference>
<evidence type="ECO:0000313" key="2">
    <source>
        <dbReference type="EMBL" id="CAD7224705.1"/>
    </source>
</evidence>
<dbReference type="GO" id="GO:0000209">
    <property type="term" value="P:protein polyubiquitination"/>
    <property type="evidence" value="ECO:0007669"/>
    <property type="project" value="TreeGrafter"/>
</dbReference>
<reference evidence="2" key="1">
    <citation type="submission" date="2020-11" db="EMBL/GenBank/DDBJ databases">
        <authorList>
            <person name="Tran Van P."/>
        </authorList>
    </citation>
    <scope>NUCLEOTIDE SEQUENCE</scope>
</reference>
<organism evidence="2">
    <name type="scientific">Cyprideis torosa</name>
    <dbReference type="NCBI Taxonomy" id="163714"/>
    <lineage>
        <taxon>Eukaryota</taxon>
        <taxon>Metazoa</taxon>
        <taxon>Ecdysozoa</taxon>
        <taxon>Arthropoda</taxon>
        <taxon>Crustacea</taxon>
        <taxon>Oligostraca</taxon>
        <taxon>Ostracoda</taxon>
        <taxon>Podocopa</taxon>
        <taxon>Podocopida</taxon>
        <taxon>Cytherocopina</taxon>
        <taxon>Cytheroidea</taxon>
        <taxon>Cytherideidae</taxon>
        <taxon>Cyprideis</taxon>
    </lineage>
</organism>
<dbReference type="PROSITE" id="PS50294">
    <property type="entry name" value="WD_REPEATS_REGION"/>
    <property type="match status" value="3"/>
</dbReference>
<dbReference type="AlphaFoldDB" id="A0A7R8W6J7"/>
<accession>A0A7R8W6J7</accession>
<dbReference type="EMBL" id="OB660422">
    <property type="protein sequence ID" value="CAD7224705.1"/>
    <property type="molecule type" value="Genomic_DNA"/>
</dbReference>
<dbReference type="Gene3D" id="2.130.10.10">
    <property type="entry name" value="YVTN repeat-like/Quinoprotein amine dehydrogenase"/>
    <property type="match status" value="2"/>
</dbReference>
<name>A0A7R8W6J7_9CRUS</name>
<dbReference type="InterPro" id="IPR036322">
    <property type="entry name" value="WD40_repeat_dom_sf"/>
</dbReference>
<keyword evidence="1" id="KW-0833">Ubl conjugation pathway</keyword>
<dbReference type="InterPro" id="IPR001680">
    <property type="entry name" value="WD40_rpt"/>
</dbReference>